<proteinExistence type="predicted"/>
<dbReference type="GO" id="GO:0000176">
    <property type="term" value="C:nuclear exosome (RNase complex)"/>
    <property type="evidence" value="ECO:0007669"/>
    <property type="project" value="TreeGrafter"/>
</dbReference>
<protein>
    <recommendedName>
        <fullName evidence="2">3'-5' exonuclease domain-containing protein</fullName>
    </recommendedName>
</protein>
<dbReference type="GeneID" id="7195011"/>
<dbReference type="GO" id="GO:0005730">
    <property type="term" value="C:nucleolus"/>
    <property type="evidence" value="ECO:0007669"/>
    <property type="project" value="TreeGrafter"/>
</dbReference>
<dbReference type="GO" id="GO:0000175">
    <property type="term" value="F:3'-5'-RNA exonuclease activity"/>
    <property type="evidence" value="ECO:0007669"/>
    <property type="project" value="InterPro"/>
</dbReference>
<dbReference type="Pfam" id="PF01612">
    <property type="entry name" value="DNA_pol_A_exo1"/>
    <property type="match status" value="1"/>
</dbReference>
<dbReference type="InterPro" id="IPR002562">
    <property type="entry name" value="3'-5'_exonuclease_dom"/>
</dbReference>
<dbReference type="GO" id="GO:0071044">
    <property type="term" value="P:histone mRNA catabolic process"/>
    <property type="evidence" value="ECO:0007669"/>
    <property type="project" value="TreeGrafter"/>
</dbReference>
<feature type="compositionally biased region" description="Pro residues" evidence="1">
    <location>
        <begin position="95"/>
        <end position="107"/>
    </location>
</feature>
<dbReference type="OrthoDB" id="2250022at2759"/>
<dbReference type="Proteomes" id="UP000000759">
    <property type="component" value="Chromosome 19"/>
</dbReference>
<dbReference type="STRING" id="556484.B7G899"/>
<evidence type="ECO:0000313" key="4">
    <source>
        <dbReference type="Proteomes" id="UP000000759"/>
    </source>
</evidence>
<organism evidence="3 4">
    <name type="scientific">Phaeodactylum tricornutum (strain CCAP 1055/1)</name>
    <dbReference type="NCBI Taxonomy" id="556484"/>
    <lineage>
        <taxon>Eukaryota</taxon>
        <taxon>Sar</taxon>
        <taxon>Stramenopiles</taxon>
        <taxon>Ochrophyta</taxon>
        <taxon>Bacillariophyta</taxon>
        <taxon>Bacillariophyceae</taxon>
        <taxon>Bacillariophycidae</taxon>
        <taxon>Naviculales</taxon>
        <taxon>Phaeodactylaceae</taxon>
        <taxon>Phaeodactylum</taxon>
    </lineage>
</organism>
<sequence>MLAQTVVMEKPQDVYPHWQRSHHDRREPFVPSLTHKPHATVPLDLTLVPGHGLDTRRGTLHATPLLPDDLVAPHQHVPHPYQHELTHHSESAQRLPPPVVAPPPLTPPRSGILPATWIDTVDEWRRLGERLAHVTEIALDLEAHSYRSFAGMVCLLQLSFRDHHYHDKDDHDTPNDNDDTNDNSPTVHNFLIDTIVLKPYLNEVLLPVLTNPDVVKVLHGADSDIAWLQRDFGLYIVNLFDTMRAARALKFPRASYAYVLQHYVDGLHADKSAQLADWRVRPLPEALQQYAIQDTAYLLDIYDRMRYDLSQ</sequence>
<dbReference type="PaxDb" id="2850-Phatr22703"/>
<dbReference type="PANTHER" id="PTHR12124">
    <property type="entry name" value="POLYMYOSITIS/SCLERODERMA AUTOANTIGEN-RELATED"/>
    <property type="match status" value="1"/>
</dbReference>
<dbReference type="GO" id="GO:0071036">
    <property type="term" value="P:nuclear polyadenylation-dependent snoRNA catabolic process"/>
    <property type="evidence" value="ECO:0007669"/>
    <property type="project" value="TreeGrafter"/>
</dbReference>
<feature type="non-terminal residue" evidence="3">
    <location>
        <position position="311"/>
    </location>
</feature>
<dbReference type="SMART" id="SM00474">
    <property type="entry name" value="35EXOc"/>
    <property type="match status" value="1"/>
</dbReference>
<feature type="domain" description="3'-5' exonuclease" evidence="2">
    <location>
        <begin position="115"/>
        <end position="310"/>
    </location>
</feature>
<gene>
    <name evidence="3" type="ORF">PHATRDRAFT_22703</name>
</gene>
<dbReference type="GO" id="GO:0071037">
    <property type="term" value="P:nuclear polyadenylation-dependent snRNA catabolic process"/>
    <property type="evidence" value="ECO:0007669"/>
    <property type="project" value="TreeGrafter"/>
</dbReference>
<evidence type="ECO:0000256" key="1">
    <source>
        <dbReference type="SAM" id="MobiDB-lite"/>
    </source>
</evidence>
<dbReference type="GO" id="GO:0071039">
    <property type="term" value="P:nuclear polyadenylation-dependent CUT catabolic process"/>
    <property type="evidence" value="ECO:0007669"/>
    <property type="project" value="TreeGrafter"/>
</dbReference>
<dbReference type="eggNOG" id="KOG2206">
    <property type="taxonomic scope" value="Eukaryota"/>
</dbReference>
<reference evidence="4" key="2">
    <citation type="submission" date="2008-08" db="EMBL/GenBank/DDBJ databases">
        <authorList>
            <consortium name="Diatom Consortium"/>
            <person name="Grigoriev I."/>
            <person name="Grimwood J."/>
            <person name="Kuo A."/>
            <person name="Otillar R.P."/>
            <person name="Salamov A."/>
            <person name="Detter J.C."/>
            <person name="Lindquist E."/>
            <person name="Shapiro H."/>
            <person name="Lucas S."/>
            <person name="Glavina del Rio T."/>
            <person name="Pitluck S."/>
            <person name="Rokhsar D."/>
            <person name="Bowler C."/>
        </authorList>
    </citation>
    <scope>GENOME REANNOTATION</scope>
    <source>
        <strain evidence="4">CCAP 1055/1</strain>
    </source>
</reference>
<dbReference type="RefSeq" id="XP_002183306.1">
    <property type="nucleotide sequence ID" value="XM_002183270.1"/>
</dbReference>
<dbReference type="InterPro" id="IPR012337">
    <property type="entry name" value="RNaseH-like_sf"/>
</dbReference>
<dbReference type="InterPro" id="IPR036397">
    <property type="entry name" value="RNaseH_sf"/>
</dbReference>
<feature type="region of interest" description="Disordered" evidence="1">
    <location>
        <begin position="83"/>
        <end position="107"/>
    </location>
</feature>
<name>B7G899_PHATC</name>
<reference evidence="3 4" key="1">
    <citation type="journal article" date="2008" name="Nature">
        <title>The Phaeodactylum genome reveals the evolutionary history of diatom genomes.</title>
        <authorList>
            <person name="Bowler C."/>
            <person name="Allen A.E."/>
            <person name="Badger J.H."/>
            <person name="Grimwood J."/>
            <person name="Jabbari K."/>
            <person name="Kuo A."/>
            <person name="Maheswari U."/>
            <person name="Martens C."/>
            <person name="Maumus F."/>
            <person name="Otillar R.P."/>
            <person name="Rayko E."/>
            <person name="Salamov A."/>
            <person name="Vandepoele K."/>
            <person name="Beszteri B."/>
            <person name="Gruber A."/>
            <person name="Heijde M."/>
            <person name="Katinka M."/>
            <person name="Mock T."/>
            <person name="Valentin K."/>
            <person name="Verret F."/>
            <person name="Berges J.A."/>
            <person name="Brownlee C."/>
            <person name="Cadoret J.P."/>
            <person name="Chiovitti A."/>
            <person name="Choi C.J."/>
            <person name="Coesel S."/>
            <person name="De Martino A."/>
            <person name="Detter J.C."/>
            <person name="Durkin C."/>
            <person name="Falciatore A."/>
            <person name="Fournet J."/>
            <person name="Haruta M."/>
            <person name="Huysman M.J."/>
            <person name="Jenkins B.D."/>
            <person name="Jiroutova K."/>
            <person name="Jorgensen R.E."/>
            <person name="Joubert Y."/>
            <person name="Kaplan A."/>
            <person name="Kroger N."/>
            <person name="Kroth P.G."/>
            <person name="La Roche J."/>
            <person name="Lindquist E."/>
            <person name="Lommer M."/>
            <person name="Martin-Jezequel V."/>
            <person name="Lopez P.J."/>
            <person name="Lucas S."/>
            <person name="Mangogna M."/>
            <person name="McGinnis K."/>
            <person name="Medlin L.K."/>
            <person name="Montsant A."/>
            <person name="Oudot-Le Secq M.P."/>
            <person name="Napoli C."/>
            <person name="Obornik M."/>
            <person name="Parker M.S."/>
            <person name="Petit J.L."/>
            <person name="Porcel B.M."/>
            <person name="Poulsen N."/>
            <person name="Robison M."/>
            <person name="Rychlewski L."/>
            <person name="Rynearson T.A."/>
            <person name="Schmutz J."/>
            <person name="Shapiro H."/>
            <person name="Siaut M."/>
            <person name="Stanley M."/>
            <person name="Sussman M.R."/>
            <person name="Taylor A.R."/>
            <person name="Vardi A."/>
            <person name="von Dassow P."/>
            <person name="Vyverman W."/>
            <person name="Willis A."/>
            <person name="Wyrwicz L.S."/>
            <person name="Rokhsar D.S."/>
            <person name="Weissenbach J."/>
            <person name="Armbrust E.V."/>
            <person name="Green B.R."/>
            <person name="Van de Peer Y."/>
            <person name="Grigoriev I.V."/>
        </authorList>
    </citation>
    <scope>NUCLEOTIDE SEQUENCE [LARGE SCALE GENOMIC DNA]</scope>
    <source>
        <strain evidence="3 4">CCAP 1055/1</strain>
    </source>
</reference>
<accession>B7G899</accession>
<dbReference type="EMBL" id="CM000621">
    <property type="protein sequence ID" value="EEC45006.1"/>
    <property type="molecule type" value="Genomic_DNA"/>
</dbReference>
<dbReference type="GO" id="GO:0071038">
    <property type="term" value="P:TRAMP-dependent tRNA surveillance pathway"/>
    <property type="evidence" value="ECO:0007669"/>
    <property type="project" value="TreeGrafter"/>
</dbReference>
<evidence type="ECO:0000259" key="2">
    <source>
        <dbReference type="SMART" id="SM00474"/>
    </source>
</evidence>
<dbReference type="InParanoid" id="B7G899"/>
<dbReference type="HOGENOM" id="CLU_294494_0_0_1"/>
<dbReference type="GO" id="GO:0000467">
    <property type="term" value="P:exonucleolytic trimming to generate mature 3'-end of 5.8S rRNA from tricistronic rRNA transcript (SSU-rRNA, 5.8S rRNA, LSU-rRNA)"/>
    <property type="evidence" value="ECO:0007669"/>
    <property type="project" value="InterPro"/>
</dbReference>
<dbReference type="GO" id="GO:0071040">
    <property type="term" value="P:nuclear polyadenylation-dependent antisense transcript catabolic process"/>
    <property type="evidence" value="ECO:0007669"/>
    <property type="project" value="TreeGrafter"/>
</dbReference>
<keyword evidence="4" id="KW-1185">Reference proteome</keyword>
<dbReference type="GO" id="GO:0071051">
    <property type="term" value="P:poly(A)-dependent snoRNA 3'-end processing"/>
    <property type="evidence" value="ECO:0007669"/>
    <property type="project" value="TreeGrafter"/>
</dbReference>
<dbReference type="PANTHER" id="PTHR12124:SF47">
    <property type="entry name" value="EXOSOME COMPONENT 10"/>
    <property type="match status" value="1"/>
</dbReference>
<dbReference type="AlphaFoldDB" id="B7G899"/>
<dbReference type="GO" id="GO:0071035">
    <property type="term" value="P:nuclear polyadenylation-dependent rRNA catabolic process"/>
    <property type="evidence" value="ECO:0007669"/>
    <property type="project" value="TreeGrafter"/>
</dbReference>
<dbReference type="SUPFAM" id="SSF53098">
    <property type="entry name" value="Ribonuclease H-like"/>
    <property type="match status" value="1"/>
</dbReference>
<dbReference type="InterPro" id="IPR045092">
    <property type="entry name" value="Rrp6-like"/>
</dbReference>
<dbReference type="GO" id="GO:0003727">
    <property type="term" value="F:single-stranded RNA binding"/>
    <property type="evidence" value="ECO:0007669"/>
    <property type="project" value="TreeGrafter"/>
</dbReference>
<dbReference type="KEGG" id="pti:PHATRDRAFT_22703"/>
<evidence type="ECO:0000313" key="3">
    <source>
        <dbReference type="EMBL" id="EEC45006.1"/>
    </source>
</evidence>
<dbReference type="Gene3D" id="3.30.420.10">
    <property type="entry name" value="Ribonuclease H-like superfamily/Ribonuclease H"/>
    <property type="match status" value="1"/>
</dbReference>